<dbReference type="Proteomes" id="UP001054837">
    <property type="component" value="Unassembled WGS sequence"/>
</dbReference>
<proteinExistence type="predicted"/>
<evidence type="ECO:0000313" key="1">
    <source>
        <dbReference type="EMBL" id="GIY33108.1"/>
    </source>
</evidence>
<dbReference type="EMBL" id="BPLQ01007901">
    <property type="protein sequence ID" value="GIY33108.1"/>
    <property type="molecule type" value="Genomic_DNA"/>
</dbReference>
<accession>A0AAV4SN71</accession>
<reference evidence="1 2" key="1">
    <citation type="submission" date="2021-06" db="EMBL/GenBank/DDBJ databases">
        <title>Caerostris darwini draft genome.</title>
        <authorList>
            <person name="Kono N."/>
            <person name="Arakawa K."/>
        </authorList>
    </citation>
    <scope>NUCLEOTIDE SEQUENCE [LARGE SCALE GENOMIC DNA]</scope>
</reference>
<keyword evidence="2" id="KW-1185">Reference proteome</keyword>
<comment type="caution">
    <text evidence="1">The sequence shown here is derived from an EMBL/GenBank/DDBJ whole genome shotgun (WGS) entry which is preliminary data.</text>
</comment>
<name>A0AAV4SN71_9ARAC</name>
<protein>
    <submittedName>
        <fullName evidence="1">Uncharacterized protein</fullName>
    </submittedName>
</protein>
<dbReference type="AlphaFoldDB" id="A0AAV4SN71"/>
<sequence>MPAFDMILMIPKPAVIKTVANAISFHYHEQDDKRRKQTIRFFFSRMTSKQGQSSAFVRGKVSCKNIRVMSLIIYAEDTCSSNWYAHLYLDNK</sequence>
<organism evidence="1 2">
    <name type="scientific">Caerostris darwini</name>
    <dbReference type="NCBI Taxonomy" id="1538125"/>
    <lineage>
        <taxon>Eukaryota</taxon>
        <taxon>Metazoa</taxon>
        <taxon>Ecdysozoa</taxon>
        <taxon>Arthropoda</taxon>
        <taxon>Chelicerata</taxon>
        <taxon>Arachnida</taxon>
        <taxon>Araneae</taxon>
        <taxon>Araneomorphae</taxon>
        <taxon>Entelegynae</taxon>
        <taxon>Araneoidea</taxon>
        <taxon>Araneidae</taxon>
        <taxon>Caerostris</taxon>
    </lineage>
</organism>
<gene>
    <name evidence="1" type="ORF">CDAR_440021</name>
</gene>
<evidence type="ECO:0000313" key="2">
    <source>
        <dbReference type="Proteomes" id="UP001054837"/>
    </source>
</evidence>